<dbReference type="Gramene" id="ONK78242">
    <property type="protein sequence ID" value="ONK78242"/>
    <property type="gene ID" value="A4U43_C02F16130"/>
</dbReference>
<evidence type="ECO:0000256" key="1">
    <source>
        <dbReference type="SAM" id="MobiDB-lite"/>
    </source>
</evidence>
<name>A0A5P1FJE2_ASPOF</name>
<gene>
    <name evidence="2" type="ORF">A4U43_C02F16130</name>
</gene>
<organism evidence="2 3">
    <name type="scientific">Asparagus officinalis</name>
    <name type="common">Garden asparagus</name>
    <dbReference type="NCBI Taxonomy" id="4686"/>
    <lineage>
        <taxon>Eukaryota</taxon>
        <taxon>Viridiplantae</taxon>
        <taxon>Streptophyta</taxon>
        <taxon>Embryophyta</taxon>
        <taxon>Tracheophyta</taxon>
        <taxon>Spermatophyta</taxon>
        <taxon>Magnoliopsida</taxon>
        <taxon>Liliopsida</taxon>
        <taxon>Asparagales</taxon>
        <taxon>Asparagaceae</taxon>
        <taxon>Asparagoideae</taxon>
        <taxon>Asparagus</taxon>
    </lineage>
</organism>
<evidence type="ECO:0000313" key="2">
    <source>
        <dbReference type="EMBL" id="ONK78242.1"/>
    </source>
</evidence>
<accession>A0A5P1FJE2</accession>
<feature type="compositionally biased region" description="Basic and acidic residues" evidence="1">
    <location>
        <begin position="100"/>
        <end position="109"/>
    </location>
</feature>
<protein>
    <submittedName>
        <fullName evidence="2">Uncharacterized protein</fullName>
    </submittedName>
</protein>
<reference evidence="3" key="1">
    <citation type="journal article" date="2017" name="Nat. Commun.">
        <title>The asparagus genome sheds light on the origin and evolution of a young Y chromosome.</title>
        <authorList>
            <person name="Harkess A."/>
            <person name="Zhou J."/>
            <person name="Xu C."/>
            <person name="Bowers J.E."/>
            <person name="Van der Hulst R."/>
            <person name="Ayyampalayam S."/>
            <person name="Mercati F."/>
            <person name="Riccardi P."/>
            <person name="McKain M.R."/>
            <person name="Kakrana A."/>
            <person name="Tang H."/>
            <person name="Ray J."/>
            <person name="Groenendijk J."/>
            <person name="Arikit S."/>
            <person name="Mathioni S.M."/>
            <person name="Nakano M."/>
            <person name="Shan H."/>
            <person name="Telgmann-Rauber A."/>
            <person name="Kanno A."/>
            <person name="Yue Z."/>
            <person name="Chen H."/>
            <person name="Li W."/>
            <person name="Chen Y."/>
            <person name="Xu X."/>
            <person name="Zhang Y."/>
            <person name="Luo S."/>
            <person name="Chen H."/>
            <person name="Gao J."/>
            <person name="Mao Z."/>
            <person name="Pires J.C."/>
            <person name="Luo M."/>
            <person name="Kudrna D."/>
            <person name="Wing R.A."/>
            <person name="Meyers B.C."/>
            <person name="Yi K."/>
            <person name="Kong H."/>
            <person name="Lavrijsen P."/>
            <person name="Sunseri F."/>
            <person name="Falavigna A."/>
            <person name="Ye Y."/>
            <person name="Leebens-Mack J.H."/>
            <person name="Chen G."/>
        </authorList>
    </citation>
    <scope>NUCLEOTIDE SEQUENCE [LARGE SCALE GENOMIC DNA]</scope>
    <source>
        <strain evidence="3">cv. DH0086</strain>
    </source>
</reference>
<sequence>MLMLGIAFEGELSDKESTHVYCVDLEEEEEEMVDYDTGIYFTDSDEFLPGVNADTSAKPDVSTVTTMPPFAIKHFVARSLVSITESSESEGDVLISPLPYRDKAMDQNR</sequence>
<dbReference type="Proteomes" id="UP000243459">
    <property type="component" value="Chromosome 2"/>
</dbReference>
<evidence type="ECO:0000313" key="3">
    <source>
        <dbReference type="Proteomes" id="UP000243459"/>
    </source>
</evidence>
<keyword evidence="3" id="KW-1185">Reference proteome</keyword>
<proteinExistence type="predicted"/>
<dbReference type="EMBL" id="CM007382">
    <property type="protein sequence ID" value="ONK78242.1"/>
    <property type="molecule type" value="Genomic_DNA"/>
</dbReference>
<dbReference type="AlphaFoldDB" id="A0A5P1FJE2"/>
<feature type="region of interest" description="Disordered" evidence="1">
    <location>
        <begin position="84"/>
        <end position="109"/>
    </location>
</feature>